<evidence type="ECO:0000256" key="3">
    <source>
        <dbReference type="ARBA" id="ARBA00023125"/>
    </source>
</evidence>
<evidence type="ECO:0000313" key="7">
    <source>
        <dbReference type="EMBL" id="MDI5934658.1"/>
    </source>
</evidence>
<dbReference type="SUPFAM" id="SSF56349">
    <property type="entry name" value="DNA breaking-rejoining enzymes"/>
    <property type="match status" value="1"/>
</dbReference>
<dbReference type="PANTHER" id="PTHR30349:SF41">
    <property type="entry name" value="INTEGRASE_RECOMBINASE PROTEIN MJ0367-RELATED"/>
    <property type="match status" value="1"/>
</dbReference>
<evidence type="ECO:0000259" key="6">
    <source>
        <dbReference type="PROSITE" id="PS51898"/>
    </source>
</evidence>
<evidence type="ECO:0000256" key="1">
    <source>
        <dbReference type="ARBA" id="ARBA00008857"/>
    </source>
</evidence>
<dbReference type="InterPro" id="IPR011010">
    <property type="entry name" value="DNA_brk_join_enz"/>
</dbReference>
<dbReference type="Gene3D" id="1.10.443.10">
    <property type="entry name" value="Intergrase catalytic core"/>
    <property type="match status" value="1"/>
</dbReference>
<evidence type="ECO:0000256" key="4">
    <source>
        <dbReference type="ARBA" id="ARBA00023172"/>
    </source>
</evidence>
<comment type="caution">
    <text evidence="7">The sequence shown here is derived from an EMBL/GenBank/DDBJ whole genome shotgun (WGS) entry which is preliminary data.</text>
</comment>
<comment type="similarity">
    <text evidence="1">Belongs to the 'phage' integrase family.</text>
</comment>
<dbReference type="PROSITE" id="PS51898">
    <property type="entry name" value="TYR_RECOMBINASE"/>
    <property type="match status" value="1"/>
</dbReference>
<keyword evidence="8" id="KW-1185">Reference proteome</keyword>
<keyword evidence="2" id="KW-0229">DNA integration</keyword>
<dbReference type="EMBL" id="JASCQO010000038">
    <property type="protein sequence ID" value="MDI5934658.1"/>
    <property type="molecule type" value="Genomic_DNA"/>
</dbReference>
<protein>
    <submittedName>
        <fullName evidence="7">Site-specific integrase</fullName>
    </submittedName>
</protein>
<sequence length="414" mass="48305">MSFSIKESKFGNETRVKLLLQDSVPVYWPCLYVIKKMRVRSPNTQQRFLSDLVVFLTWLKLESIELEARLQKRPQSHYLSESELARFTSQVHWKKETIDKLFSGVRLHHAAYQQVGASQAESRMITAKNYLSFLYEALGHPDDRLDQIARMVKRVDLSIKESRPSWKRRPMEPKGLTLEQEDVLLNKLHPGSKDNPWPKSEKIRVRNYLIIMLLFNLGIRRSEMLGIKLADIDFRKNRVQIIHRPNDPDDPRVSEPLVKTNERSLPVREELMAVINKYINMRRGFRRAKTHPYLILAHGKSGGAPLSIKSVDAVFNIAKKAFPVLKGITPHTLRHHDVHQTIKVVSEQTKDLPIEDRMQQEKRILNYKYGWSDTSKMPSLYGQKQYQEQAEKALEARNDKLFSNSSSRDKEDVR</sequence>
<accession>A0ABT6VL10</accession>
<dbReference type="Proteomes" id="UP001244242">
    <property type="component" value="Unassembled WGS sequence"/>
</dbReference>
<dbReference type="RefSeq" id="WP_282722135.1">
    <property type="nucleotide sequence ID" value="NZ_JASCQN010000042.1"/>
</dbReference>
<feature type="region of interest" description="Disordered" evidence="5">
    <location>
        <begin position="395"/>
        <end position="414"/>
    </location>
</feature>
<evidence type="ECO:0000256" key="2">
    <source>
        <dbReference type="ARBA" id="ARBA00022908"/>
    </source>
</evidence>
<keyword evidence="4" id="KW-0233">DNA recombination</keyword>
<name>A0ABT6VL10_9GAMM</name>
<dbReference type="PANTHER" id="PTHR30349">
    <property type="entry name" value="PHAGE INTEGRASE-RELATED"/>
    <property type="match status" value="1"/>
</dbReference>
<feature type="domain" description="Tyr recombinase" evidence="6">
    <location>
        <begin position="171"/>
        <end position="394"/>
    </location>
</feature>
<dbReference type="InterPro" id="IPR002104">
    <property type="entry name" value="Integrase_catalytic"/>
</dbReference>
<reference evidence="7 8" key="1">
    <citation type="submission" date="2023-04" db="EMBL/GenBank/DDBJ databases">
        <title>Halomonas strains isolated from rhizosphere soil.</title>
        <authorList>
            <person name="Xu L."/>
            <person name="Sun J.-Q."/>
        </authorList>
    </citation>
    <scope>NUCLEOTIDE SEQUENCE [LARGE SCALE GENOMIC DNA]</scope>
    <source>
        <strain evidence="7 8">LN1S58</strain>
    </source>
</reference>
<dbReference type="CDD" id="cd00397">
    <property type="entry name" value="DNA_BRE_C"/>
    <property type="match status" value="1"/>
</dbReference>
<organism evidence="7 8">
    <name type="scientific">Halomonas kalidii</name>
    <dbReference type="NCBI Taxonomy" id="3043293"/>
    <lineage>
        <taxon>Bacteria</taxon>
        <taxon>Pseudomonadati</taxon>
        <taxon>Pseudomonadota</taxon>
        <taxon>Gammaproteobacteria</taxon>
        <taxon>Oceanospirillales</taxon>
        <taxon>Halomonadaceae</taxon>
        <taxon>Halomonas</taxon>
    </lineage>
</organism>
<dbReference type="InterPro" id="IPR013762">
    <property type="entry name" value="Integrase-like_cat_sf"/>
</dbReference>
<evidence type="ECO:0000313" key="8">
    <source>
        <dbReference type="Proteomes" id="UP001244242"/>
    </source>
</evidence>
<keyword evidence="3" id="KW-0238">DNA-binding</keyword>
<proteinExistence type="inferred from homology"/>
<gene>
    <name evidence="7" type="ORF">QLQ84_12755</name>
</gene>
<evidence type="ECO:0000256" key="5">
    <source>
        <dbReference type="SAM" id="MobiDB-lite"/>
    </source>
</evidence>
<dbReference type="Pfam" id="PF00589">
    <property type="entry name" value="Phage_integrase"/>
    <property type="match status" value="1"/>
</dbReference>
<dbReference type="InterPro" id="IPR050090">
    <property type="entry name" value="Tyrosine_recombinase_XerCD"/>
</dbReference>